<dbReference type="SMART" id="SM00271">
    <property type="entry name" value="DnaJ"/>
    <property type="match status" value="1"/>
</dbReference>
<feature type="region of interest" description="Disordered" evidence="1">
    <location>
        <begin position="512"/>
        <end position="533"/>
    </location>
</feature>
<dbReference type="Pfam" id="PF04969">
    <property type="entry name" value="CS"/>
    <property type="match status" value="1"/>
</dbReference>
<evidence type="ECO:0000259" key="3">
    <source>
        <dbReference type="PROSITE" id="PS51203"/>
    </source>
</evidence>
<dbReference type="InterPro" id="IPR036869">
    <property type="entry name" value="J_dom_sf"/>
</dbReference>
<dbReference type="PANTHER" id="PTHR44825">
    <property type="match status" value="1"/>
</dbReference>
<dbReference type="InterPro" id="IPR007052">
    <property type="entry name" value="CS_dom"/>
</dbReference>
<reference evidence="4" key="1">
    <citation type="submission" date="2023-01" db="EMBL/GenBank/DDBJ databases">
        <title>Metagenome sequencing of chrysophaentin producing Chrysophaeum taylorii.</title>
        <authorList>
            <person name="Davison J."/>
            <person name="Bewley C."/>
        </authorList>
    </citation>
    <scope>NUCLEOTIDE SEQUENCE</scope>
    <source>
        <strain evidence="4">NIES-1699</strain>
    </source>
</reference>
<dbReference type="PRINTS" id="PR00625">
    <property type="entry name" value="JDOMAIN"/>
</dbReference>
<feature type="domain" description="J" evidence="2">
    <location>
        <begin position="10"/>
        <end position="79"/>
    </location>
</feature>
<dbReference type="Proteomes" id="UP001230188">
    <property type="component" value="Unassembled WGS sequence"/>
</dbReference>
<evidence type="ECO:0000313" key="5">
    <source>
        <dbReference type="Proteomes" id="UP001230188"/>
    </source>
</evidence>
<dbReference type="Gene3D" id="1.10.287.110">
    <property type="entry name" value="DnaJ domain"/>
    <property type="match status" value="1"/>
</dbReference>
<dbReference type="InterPro" id="IPR008978">
    <property type="entry name" value="HSP20-like_chaperone"/>
</dbReference>
<dbReference type="InterPro" id="IPR001623">
    <property type="entry name" value="DnaJ_domain"/>
</dbReference>
<evidence type="ECO:0000256" key="1">
    <source>
        <dbReference type="SAM" id="MobiDB-lite"/>
    </source>
</evidence>
<feature type="compositionally biased region" description="Basic and acidic residues" evidence="1">
    <location>
        <begin position="512"/>
        <end position="524"/>
    </location>
</feature>
<sequence length="674" mass="76099">MDAAWNDDVSPYDVLGVGESASDEEIRTAYRELAKLFHPDRNFGLGEETQARTAHFLKIKKAYDTLSNEGSRRLYDGCLVARERLVRKNIYKYAVSNTPEFRDVVDEQFRDAVLDPEEDIGSDALVLCCDSCGAPSKFRCSVCDMLVCAFCALREHAKEGIPPHYPSKYSPKFRRGIASSERHSRLLKNRREEVRPWVRSDDRKAIERRAFKQAAAKKHKDPRLLTCFGWVQSPSAVHLAVWVQGNVDEVEIDVRELDRRKSSGAVAPPTSLHVKQRGYAPVVDGRALWGAVEKTDIECASFDQTHVVAFKLRKARYGERWPACFEGDAYLCRDAGDHDAHDWLLDDQRDVVLTTHVPRTARVADLEVELSAKRVKVAVAGRVPWIRHFLFDCLPDASTWCLVDVDGRRVVECTLAFSNLPPEDEVVNHLFVEEKDDLFTLAIAQVSAYLDYADSFMPESDLLPAAKGMLASMRRDRPRADRKLPLHRPFSLPDPQSEPIRQWYARTSIQDDRKWEGDNSRDDDLTVEDLPTSGGAAGPPLLIEVDRITAASASKDLFGESGREAEPISTFAWDDDGGRGTFVKVYLTVPVEHLSLDDLAVRFEADRLRVQIRAGDRRLLAFDRRLFQPVIPSKCTFKCNEAKRVVALGLRKRTKGLPWASLARDPNAPETLPQ</sequence>
<dbReference type="EMBL" id="JAQMWT010000334">
    <property type="protein sequence ID" value="KAJ8604356.1"/>
    <property type="molecule type" value="Genomic_DNA"/>
</dbReference>
<gene>
    <name evidence="4" type="ORF">CTAYLR_002543</name>
</gene>
<dbReference type="PANTHER" id="PTHR44825:SF1">
    <property type="entry name" value="DNAJ HOMOLOG SUBFAMILY C MEMBER 4"/>
    <property type="match status" value="1"/>
</dbReference>
<accession>A0AAD7UF63</accession>
<dbReference type="InterPro" id="IPR052763">
    <property type="entry name" value="DnaJ_C4"/>
</dbReference>
<evidence type="ECO:0000259" key="2">
    <source>
        <dbReference type="PROSITE" id="PS50076"/>
    </source>
</evidence>
<dbReference type="SUPFAM" id="SSF49764">
    <property type="entry name" value="HSP20-like chaperones"/>
    <property type="match status" value="2"/>
</dbReference>
<protein>
    <submittedName>
        <fullName evidence="4">Uncharacterized protein</fullName>
    </submittedName>
</protein>
<feature type="domain" description="CS" evidence="3">
    <location>
        <begin position="566"/>
        <end position="663"/>
    </location>
</feature>
<keyword evidence="5" id="KW-1185">Reference proteome</keyword>
<dbReference type="PROSITE" id="PS50076">
    <property type="entry name" value="DNAJ_2"/>
    <property type="match status" value="1"/>
</dbReference>
<dbReference type="CDD" id="cd06463">
    <property type="entry name" value="p23_like"/>
    <property type="match status" value="1"/>
</dbReference>
<dbReference type="Pfam" id="PF00226">
    <property type="entry name" value="DnaJ"/>
    <property type="match status" value="1"/>
</dbReference>
<dbReference type="AlphaFoldDB" id="A0AAD7UF63"/>
<evidence type="ECO:0000313" key="4">
    <source>
        <dbReference type="EMBL" id="KAJ8604356.1"/>
    </source>
</evidence>
<comment type="caution">
    <text evidence="4">The sequence shown here is derived from an EMBL/GenBank/DDBJ whole genome shotgun (WGS) entry which is preliminary data.</text>
</comment>
<dbReference type="PROSITE" id="PS51203">
    <property type="entry name" value="CS"/>
    <property type="match status" value="1"/>
</dbReference>
<dbReference type="CDD" id="cd06257">
    <property type="entry name" value="DnaJ"/>
    <property type="match status" value="1"/>
</dbReference>
<organism evidence="4 5">
    <name type="scientific">Chrysophaeum taylorii</name>
    <dbReference type="NCBI Taxonomy" id="2483200"/>
    <lineage>
        <taxon>Eukaryota</taxon>
        <taxon>Sar</taxon>
        <taxon>Stramenopiles</taxon>
        <taxon>Ochrophyta</taxon>
        <taxon>Pelagophyceae</taxon>
        <taxon>Pelagomonadales</taxon>
        <taxon>Pelagomonadaceae</taxon>
        <taxon>Chrysophaeum</taxon>
    </lineage>
</organism>
<name>A0AAD7UF63_9STRA</name>
<dbReference type="SUPFAM" id="SSF46565">
    <property type="entry name" value="Chaperone J-domain"/>
    <property type="match status" value="1"/>
</dbReference>
<dbReference type="Gene3D" id="2.60.40.790">
    <property type="match status" value="1"/>
</dbReference>
<proteinExistence type="predicted"/>